<keyword evidence="4" id="KW-1003">Cell membrane</keyword>
<dbReference type="Gene3D" id="3.40.1710.10">
    <property type="entry name" value="abc type-2 transporter like domain"/>
    <property type="match status" value="1"/>
</dbReference>
<dbReference type="Proteomes" id="UP000682802">
    <property type="component" value="Chromosome 1"/>
</dbReference>
<gene>
    <name evidence="10" type="ORF">KM029_02015</name>
</gene>
<name>A0ABX8GVW5_9BACT</name>
<evidence type="ECO:0000256" key="2">
    <source>
        <dbReference type="ARBA" id="ARBA00007783"/>
    </source>
</evidence>
<keyword evidence="11" id="KW-1185">Reference proteome</keyword>
<dbReference type="InterPro" id="IPR013525">
    <property type="entry name" value="ABC2_TM"/>
</dbReference>
<keyword evidence="7 8" id="KW-0472">Membrane</keyword>
<evidence type="ECO:0000256" key="3">
    <source>
        <dbReference type="ARBA" id="ARBA00022448"/>
    </source>
</evidence>
<evidence type="ECO:0000256" key="8">
    <source>
        <dbReference type="SAM" id="Phobius"/>
    </source>
</evidence>
<organism evidence="10 11">
    <name type="scientific">Flammeovirga kamogawensis</name>
    <dbReference type="NCBI Taxonomy" id="373891"/>
    <lineage>
        <taxon>Bacteria</taxon>
        <taxon>Pseudomonadati</taxon>
        <taxon>Bacteroidota</taxon>
        <taxon>Cytophagia</taxon>
        <taxon>Cytophagales</taxon>
        <taxon>Flammeovirgaceae</taxon>
        <taxon>Flammeovirga</taxon>
    </lineage>
</organism>
<dbReference type="RefSeq" id="WP_205125458.1">
    <property type="nucleotide sequence ID" value="NZ_CP076128.1"/>
</dbReference>
<feature type="transmembrane region" description="Helical" evidence="8">
    <location>
        <begin position="352"/>
        <end position="372"/>
    </location>
</feature>
<evidence type="ECO:0000256" key="5">
    <source>
        <dbReference type="ARBA" id="ARBA00022692"/>
    </source>
</evidence>
<feature type="domain" description="ABC transmembrane type-2" evidence="9">
    <location>
        <begin position="137"/>
        <end position="378"/>
    </location>
</feature>
<keyword evidence="5 8" id="KW-0812">Transmembrane</keyword>
<protein>
    <submittedName>
        <fullName evidence="10">ABC transporter permease</fullName>
    </submittedName>
</protein>
<dbReference type="PROSITE" id="PS51012">
    <property type="entry name" value="ABC_TM2"/>
    <property type="match status" value="1"/>
</dbReference>
<feature type="transmembrane region" description="Helical" evidence="8">
    <location>
        <begin position="227"/>
        <end position="252"/>
    </location>
</feature>
<dbReference type="EMBL" id="CP076128">
    <property type="protein sequence ID" value="QWG07738.1"/>
    <property type="molecule type" value="Genomic_DNA"/>
</dbReference>
<keyword evidence="3" id="KW-0813">Transport</keyword>
<evidence type="ECO:0000313" key="10">
    <source>
        <dbReference type="EMBL" id="QWG07738.1"/>
    </source>
</evidence>
<evidence type="ECO:0000256" key="4">
    <source>
        <dbReference type="ARBA" id="ARBA00022475"/>
    </source>
</evidence>
<feature type="transmembrane region" description="Helical" evidence="8">
    <location>
        <begin position="294"/>
        <end position="315"/>
    </location>
</feature>
<feature type="transmembrane region" description="Helical" evidence="8">
    <location>
        <begin position="31"/>
        <end position="49"/>
    </location>
</feature>
<evidence type="ECO:0000256" key="7">
    <source>
        <dbReference type="ARBA" id="ARBA00023136"/>
    </source>
</evidence>
<reference evidence="10 11" key="1">
    <citation type="submission" date="2021-05" db="EMBL/GenBank/DDBJ databases">
        <title>Comparative genomic studies on the polysaccharide-degrading batcterial strains of the Flammeovirga genus.</title>
        <authorList>
            <person name="Zewei F."/>
            <person name="Zheng Z."/>
            <person name="Yu L."/>
            <person name="Ruyue G."/>
            <person name="Yanhong M."/>
            <person name="Yuanyuan C."/>
            <person name="Jingyan G."/>
            <person name="Wenjun H."/>
        </authorList>
    </citation>
    <scope>NUCLEOTIDE SEQUENCE [LARGE SCALE GENOMIC DNA]</scope>
    <source>
        <strain evidence="10 11">YS10</strain>
    </source>
</reference>
<evidence type="ECO:0000313" key="11">
    <source>
        <dbReference type="Proteomes" id="UP000682802"/>
    </source>
</evidence>
<comment type="similarity">
    <text evidence="2">Belongs to the ABC-2 integral membrane protein family.</text>
</comment>
<accession>A0ABX8GVW5</accession>
<evidence type="ECO:0000256" key="6">
    <source>
        <dbReference type="ARBA" id="ARBA00022989"/>
    </source>
</evidence>
<evidence type="ECO:0000259" key="9">
    <source>
        <dbReference type="PROSITE" id="PS51012"/>
    </source>
</evidence>
<keyword evidence="6 8" id="KW-1133">Transmembrane helix</keyword>
<sequence>MKTTLSNKIMGRLGGIIKKEFYHIFRDKRTLLILFGIPIVQIILFGFAISNEIKNVKIAVLDMAKDEHSQKIIDKVLSTSYFDLDKYLTSTDEIDKTFREGKIKATLVFPPKFSEDLKKSKTANIQIISDASDPNTGTQVGTYLQMQVQSYLIENEMSQVHLPPPALINTEVEMRYNPELLSVYMFVPGLITIILMLVCTMMTSIAITREIETGTMEVLLASPMHPFTIILGKVVPYLLLSFLNASIIIGLGKYLFEVPVLGNYALLIGEIILYCLVVLALGIFVSTIAETQQLALMISLFAMFLPTMLLSGFIFPVENMPLPLQVVSSIVPATYFNIIIKSVMLKGVTIAYIWKETAVLCFMFIVLIAVSVKRFKIRLDD</sequence>
<dbReference type="InterPro" id="IPR047817">
    <property type="entry name" value="ABC2_TM_bact-type"/>
</dbReference>
<comment type="subcellular location">
    <subcellularLocation>
        <location evidence="1">Cell membrane</location>
        <topology evidence="1">Multi-pass membrane protein</topology>
    </subcellularLocation>
</comment>
<dbReference type="PANTHER" id="PTHR30294">
    <property type="entry name" value="MEMBRANE COMPONENT OF ABC TRANSPORTER YHHJ-RELATED"/>
    <property type="match status" value="1"/>
</dbReference>
<dbReference type="InterPro" id="IPR051449">
    <property type="entry name" value="ABC-2_transporter_component"/>
</dbReference>
<dbReference type="PANTHER" id="PTHR30294:SF29">
    <property type="entry name" value="MULTIDRUG ABC TRANSPORTER PERMEASE YBHS-RELATED"/>
    <property type="match status" value="1"/>
</dbReference>
<feature type="transmembrane region" description="Helical" evidence="8">
    <location>
        <begin position="264"/>
        <end position="288"/>
    </location>
</feature>
<feature type="transmembrane region" description="Helical" evidence="8">
    <location>
        <begin position="183"/>
        <end position="207"/>
    </location>
</feature>
<evidence type="ECO:0000256" key="1">
    <source>
        <dbReference type="ARBA" id="ARBA00004651"/>
    </source>
</evidence>
<dbReference type="Pfam" id="PF12698">
    <property type="entry name" value="ABC2_membrane_3"/>
    <property type="match status" value="1"/>
</dbReference>
<proteinExistence type="inferred from homology"/>